<accession>Z9JXD5</accession>
<dbReference type="InterPro" id="IPR005201">
    <property type="entry name" value="TIM_ENGase"/>
</dbReference>
<dbReference type="EMBL" id="JDYK01000003">
    <property type="protein sequence ID" value="EWS82461.1"/>
    <property type="molecule type" value="Genomic_DNA"/>
</dbReference>
<sequence>MSAVAATVGAVPYLPGSPMPTPASRAAGGDPDSIAPLFREWPREDGEGSFAFYLDSRTDLDEFLAFDYRNADLAHHRSFVPRARRVTDPSLLAAQPELDARPQVADFSEFYSFVEHGADGFTYAHDFRAGNARDVQVPRFHQYRDLVSYWQVFTAVPNAALTDVVHRNGGRCLAFMFNSGPTNFSRDAMLRQDPDGSFPVGDRLVDLAAYFGFDGYMFDMEEGVVDSADKPLLLAMFQSMHERARMSGFEIHLQIYGPNPDGRSYADWQSISQEQADYLTTPDAADSWFLDYSWSDYLDTTRDTLAVTDIDPYGQVFFGIELEGFRGEIGVDTTRSPLAEAIPPHGSRQPLGSTALFSLTAETTRRVHAELKDAHGGELPDFEEVRHAVYRGERRFWSGPHQNPALPADGPIGLYGMADYVHARSAVAELPFLTRFNTGASDQFSLAGRRSSAEPWYNLGIQDLLPTWQFWTRNLTTGEPVTGPLDVDYDLSAAFDGGASLSITGTPQDDDGVEIRLYRTELELPAESWASLTYTSRSVAHLSLGLVFEDDPGTTTWHDLDDLPQNDDFGPTWGYGSGGRGWGRGGWEPTSSWAAGWRTTRTGSDWQQAVIGLGGEEGRTIVGVSLAVTAPAGTDVDLRIGELAVSANHLQEQTPEAPTGLVLEDSRLRPDGASAEARLIWDIESSVAYYDVLRRGSTEDAAQLVWLGRITADRCYLQKVPVQEGETSVELLLRATAPNGRTSEPAAVMMPVA</sequence>
<dbReference type="Gene3D" id="3.20.20.80">
    <property type="entry name" value="Glycosidases"/>
    <property type="match status" value="1"/>
</dbReference>
<dbReference type="STRING" id="396014.BF93_11630"/>
<name>Z9JXD5_9MICO</name>
<dbReference type="Proteomes" id="UP000023067">
    <property type="component" value="Unassembled WGS sequence"/>
</dbReference>
<dbReference type="AlphaFoldDB" id="Z9JXD5"/>
<protein>
    <recommendedName>
        <fullName evidence="1">Cytosolic endo-beta-N-acetylglucosaminidase TIM barrel domain-containing protein</fullName>
    </recommendedName>
</protein>
<reference evidence="2 3" key="1">
    <citation type="submission" date="2014-02" db="EMBL/GenBank/DDBJ databases">
        <title>Genome sequence of Brachybacterium phenoliresistens strain W13A50.</title>
        <authorList>
            <person name="Wang X."/>
        </authorList>
    </citation>
    <scope>NUCLEOTIDE SEQUENCE [LARGE SCALE GENOMIC DNA]</scope>
    <source>
        <strain evidence="2 3">W13A50</strain>
    </source>
</reference>
<dbReference type="GO" id="GO:0005975">
    <property type="term" value="P:carbohydrate metabolic process"/>
    <property type="evidence" value="ECO:0007669"/>
    <property type="project" value="UniProtKB-ARBA"/>
</dbReference>
<evidence type="ECO:0000313" key="3">
    <source>
        <dbReference type="Proteomes" id="UP000023067"/>
    </source>
</evidence>
<dbReference type="GO" id="GO:0033925">
    <property type="term" value="F:mannosyl-glycoprotein endo-beta-N-acetylglucosaminidase activity"/>
    <property type="evidence" value="ECO:0007669"/>
    <property type="project" value="InterPro"/>
</dbReference>
<dbReference type="Gene3D" id="2.60.120.260">
    <property type="entry name" value="Galactose-binding domain-like"/>
    <property type="match status" value="1"/>
</dbReference>
<dbReference type="Gene3D" id="2.60.40.10">
    <property type="entry name" value="Immunoglobulins"/>
    <property type="match status" value="1"/>
</dbReference>
<dbReference type="Pfam" id="PF03644">
    <property type="entry name" value="Glyco_hydro_85"/>
    <property type="match status" value="1"/>
</dbReference>
<dbReference type="PATRIC" id="fig|396014.3.peg.834"/>
<dbReference type="GO" id="GO:0005829">
    <property type="term" value="C:cytosol"/>
    <property type="evidence" value="ECO:0007669"/>
    <property type="project" value="UniProtKB-SubCell"/>
</dbReference>
<evidence type="ECO:0000313" key="2">
    <source>
        <dbReference type="EMBL" id="EWS82461.1"/>
    </source>
</evidence>
<dbReference type="PANTHER" id="PTHR13246">
    <property type="entry name" value="ENDO BETA N-ACETYLGLUCOSAMINIDASE"/>
    <property type="match status" value="1"/>
</dbReference>
<dbReference type="HOGENOM" id="CLU_010031_0_0_11"/>
<feature type="domain" description="Cytosolic endo-beta-N-acetylglucosaminidase TIM barrel" evidence="1">
    <location>
        <begin position="134"/>
        <end position="443"/>
    </location>
</feature>
<dbReference type="PANTHER" id="PTHR13246:SF1">
    <property type="entry name" value="CYTOSOLIC ENDO-BETA-N-ACETYLGLUCOSAMINIDASE"/>
    <property type="match status" value="1"/>
</dbReference>
<dbReference type="InterPro" id="IPR032979">
    <property type="entry name" value="ENGase"/>
</dbReference>
<proteinExistence type="predicted"/>
<keyword evidence="3" id="KW-1185">Reference proteome</keyword>
<organism evidence="2 3">
    <name type="scientific">Brachybacterium phenoliresistens</name>
    <dbReference type="NCBI Taxonomy" id="396014"/>
    <lineage>
        <taxon>Bacteria</taxon>
        <taxon>Bacillati</taxon>
        <taxon>Actinomycetota</taxon>
        <taxon>Actinomycetes</taxon>
        <taxon>Micrococcales</taxon>
        <taxon>Dermabacteraceae</taxon>
        <taxon>Brachybacterium</taxon>
    </lineage>
</organism>
<comment type="caution">
    <text evidence="2">The sequence shown here is derived from an EMBL/GenBank/DDBJ whole genome shotgun (WGS) entry which is preliminary data.</text>
</comment>
<dbReference type="eggNOG" id="COG4724">
    <property type="taxonomic scope" value="Bacteria"/>
</dbReference>
<dbReference type="InterPro" id="IPR013783">
    <property type="entry name" value="Ig-like_fold"/>
</dbReference>
<gene>
    <name evidence="2" type="ORF">BF93_11630</name>
</gene>
<dbReference type="RefSeq" id="WP_038370816.1">
    <property type="nucleotide sequence ID" value="NZ_KK069989.1"/>
</dbReference>
<evidence type="ECO:0000259" key="1">
    <source>
        <dbReference type="Pfam" id="PF03644"/>
    </source>
</evidence>